<gene>
    <name evidence="1" type="ORF">NE536_05550</name>
</gene>
<organism evidence="1 2">
    <name type="scientific">Shewanella septentrionalis</name>
    <dbReference type="NCBI Taxonomy" id="2952223"/>
    <lineage>
        <taxon>Bacteria</taxon>
        <taxon>Pseudomonadati</taxon>
        <taxon>Pseudomonadota</taxon>
        <taxon>Gammaproteobacteria</taxon>
        <taxon>Alteromonadales</taxon>
        <taxon>Shewanellaceae</taxon>
        <taxon>Shewanella</taxon>
    </lineage>
</organism>
<dbReference type="AlphaFoldDB" id="A0A9X2WSZ8"/>
<keyword evidence="2" id="KW-1185">Reference proteome</keyword>
<sequence>MSTDKKSRKEMCIFTTKENVSEINFIYDKERDIFILPEADPNSIRVERSYERNSGKPKILSSVQAHRNFAALDVDTMLTKEYKYLISIDTNSREYDGKNLSICTCYHVPGKLDKFIDGVPFHHLISYVIVNPSKDINPEIIGWHLVIEKQIKVPFDNGKGVMAIVVDSEKDSLSKFNSGELPYFKDHYLPSQLKFCYASDKDKDTLSGQMLKMCHNVSNQVFRHIQTERKTIPLLTNGNGFCDGYLVVKGTNA</sequence>
<evidence type="ECO:0000313" key="1">
    <source>
        <dbReference type="EMBL" id="MCT7944828.1"/>
    </source>
</evidence>
<reference evidence="1" key="1">
    <citation type="journal article" date="2023" name="Int. J. Syst. Evol. Microbiol.">
        <title>&lt;i&gt;Shewanella septentrionalis&lt;/i&gt; sp. nov. and &lt;i&gt;Shewanella holmiensis&lt;/i&gt; sp. nov., isolated from Baltic Sea water and sediments.</title>
        <authorList>
            <person name="Martin-Rodriguez A.J."/>
            <person name="Thorell K."/>
            <person name="Joffre E."/>
            <person name="Jensie-Markopoulos S."/>
            <person name="Moore E.R.B."/>
            <person name="Sjoling A."/>
        </authorList>
    </citation>
    <scope>NUCLEOTIDE SEQUENCE</scope>
    <source>
        <strain evidence="1">SP1W3</strain>
    </source>
</reference>
<evidence type="ECO:0000313" key="2">
    <source>
        <dbReference type="Proteomes" id="UP001155604"/>
    </source>
</evidence>
<protein>
    <submittedName>
        <fullName evidence="1">Uncharacterized protein</fullName>
    </submittedName>
</protein>
<comment type="caution">
    <text evidence="1">The sequence shown here is derived from an EMBL/GenBank/DDBJ whole genome shotgun (WGS) entry which is preliminary data.</text>
</comment>
<accession>A0A9X2WSZ8</accession>
<dbReference type="RefSeq" id="WP_107402535.1">
    <property type="nucleotide sequence ID" value="NZ_JAMTCC010000007.1"/>
</dbReference>
<name>A0A9X2WSZ8_9GAMM</name>
<dbReference type="EMBL" id="JAMTCC010000007">
    <property type="protein sequence ID" value="MCT7944828.1"/>
    <property type="molecule type" value="Genomic_DNA"/>
</dbReference>
<dbReference type="Proteomes" id="UP001155604">
    <property type="component" value="Unassembled WGS sequence"/>
</dbReference>
<proteinExistence type="predicted"/>